<gene>
    <name evidence="2" type="ORF">E8E12_003775</name>
</gene>
<dbReference type="PANTHER" id="PTHR33112:SF13">
    <property type="entry name" value="HETEROKARYON INCOMPATIBILITY DOMAIN-CONTAINING PROTEIN"/>
    <property type="match status" value="1"/>
</dbReference>
<evidence type="ECO:0000313" key="2">
    <source>
        <dbReference type="EMBL" id="KAF3036167.1"/>
    </source>
</evidence>
<dbReference type="InterPro" id="IPR010730">
    <property type="entry name" value="HET"/>
</dbReference>
<proteinExistence type="predicted"/>
<evidence type="ECO:0000313" key="3">
    <source>
        <dbReference type="Proteomes" id="UP000758155"/>
    </source>
</evidence>
<name>A0A9P4WM82_9PLEO</name>
<keyword evidence="3" id="KW-1185">Reference proteome</keyword>
<accession>A0A9P4WM82</accession>
<dbReference type="PANTHER" id="PTHR33112">
    <property type="entry name" value="DOMAIN PROTEIN, PUTATIVE-RELATED"/>
    <property type="match status" value="1"/>
</dbReference>
<protein>
    <recommendedName>
        <fullName evidence="1">Heterokaryon incompatibility domain-containing protein</fullName>
    </recommendedName>
</protein>
<dbReference type="Proteomes" id="UP000758155">
    <property type="component" value="Unassembled WGS sequence"/>
</dbReference>
<organism evidence="2 3">
    <name type="scientific">Didymella heteroderae</name>
    <dbReference type="NCBI Taxonomy" id="1769908"/>
    <lineage>
        <taxon>Eukaryota</taxon>
        <taxon>Fungi</taxon>
        <taxon>Dikarya</taxon>
        <taxon>Ascomycota</taxon>
        <taxon>Pezizomycotina</taxon>
        <taxon>Dothideomycetes</taxon>
        <taxon>Pleosporomycetidae</taxon>
        <taxon>Pleosporales</taxon>
        <taxon>Pleosporineae</taxon>
        <taxon>Didymellaceae</taxon>
        <taxon>Didymella</taxon>
    </lineage>
</organism>
<evidence type="ECO:0000259" key="1">
    <source>
        <dbReference type="Pfam" id="PF06985"/>
    </source>
</evidence>
<dbReference type="EMBL" id="SWKV01000052">
    <property type="protein sequence ID" value="KAF3036167.1"/>
    <property type="molecule type" value="Genomic_DNA"/>
</dbReference>
<feature type="domain" description="Heterokaryon incompatibility" evidence="1">
    <location>
        <begin position="204"/>
        <end position="353"/>
    </location>
</feature>
<comment type="caution">
    <text evidence="2">The sequence shown here is derived from an EMBL/GenBank/DDBJ whole genome shotgun (WGS) entry which is preliminary data.</text>
</comment>
<dbReference type="Pfam" id="PF06985">
    <property type="entry name" value="HET"/>
    <property type="match status" value="1"/>
</dbReference>
<reference evidence="2" key="1">
    <citation type="submission" date="2019-04" db="EMBL/GenBank/DDBJ databases">
        <title>Sequencing of skin fungus with MAO and IRED activity.</title>
        <authorList>
            <person name="Marsaioli A.J."/>
            <person name="Bonatto J.M.C."/>
            <person name="Reis Junior O."/>
        </authorList>
    </citation>
    <scope>NUCLEOTIDE SEQUENCE</scope>
    <source>
        <strain evidence="2">28M1</strain>
    </source>
</reference>
<dbReference type="AlphaFoldDB" id="A0A9P4WM82"/>
<sequence length="690" mass="77852">MTASNLLDMLCSICNNFQGKWPIKSRAEQSATGGQRHHNADFTWQDFETSAKSCYSCDILVRGSRGCFKHHNVEEAQVRQIKLRFYYPYTLDDVENESSAKSIHFSLDDGRQLEIEMFATYDEACPVPDSWDYLHTSTRVVPRSDSEAALSVIREWLTECVDEHSVDSLCKSPASPRLPTRVVDVGHDEQSVKLIDSNGEKEDYICLSHCWGLAQIITTTKKTINDWKRGIPWNLLSKTFQDAICMTRKLGFRYIWIDSLCIVQDDALDWEKESARMASVYSNGYLTLAGTRSANGNGGLFSTKHDVEVSGTTPNGESYFIYFRERIDHHIEMIPESTIEHYPLLTRAWVYQERMLSTRVLHFGHFELFFECRSSIRCECGYISYEEDDPGIEKPLVKIEFADALSQLSLPEVGEVNVNTAYYVARMWRTVVSSYSALSLTKSTDRLPALGGLARQTAAARQTTYYAGLWKDTLNDDLLWATYREPRTTAAAPRPSPRTAPTWSWASAAGYVDYNDAIIFSSFDEGSEQPQEPHRHFAAIEQCAALPSSVDEFGAIAEGLLTIRGLFVAGSIEYGTMEHAVGKLGPGPRQTYKAYLFCLPSGKWPIRPDYLFETEGLDSVPPSTEIFCLRMSHLHVGPWQKLMSLVLRKAPARPDCFERIGLLEVKSRTEDVDAIGTLFENALARTIAIV</sequence>
<dbReference type="OrthoDB" id="3486565at2759"/>